<reference evidence="11" key="1">
    <citation type="journal article" date="2020" name="bioRxiv">
        <title>Comparative genomics of Chlamydomonas.</title>
        <authorList>
            <person name="Craig R.J."/>
            <person name="Hasan A.R."/>
            <person name="Ness R.W."/>
            <person name="Keightley P.D."/>
        </authorList>
    </citation>
    <scope>NUCLEOTIDE SEQUENCE</scope>
    <source>
        <strain evidence="11">CCAP 11/70</strain>
    </source>
</reference>
<dbReference type="GO" id="GO:0034599">
    <property type="term" value="P:cellular response to oxidative stress"/>
    <property type="evidence" value="ECO:0007669"/>
    <property type="project" value="InterPro"/>
</dbReference>
<dbReference type="PANTHER" id="PTHR10430:SF16">
    <property type="entry name" value="PEROXIREDOXIN-5, MITOCHONDRIAL"/>
    <property type="match status" value="1"/>
</dbReference>
<dbReference type="InterPro" id="IPR036249">
    <property type="entry name" value="Thioredoxin-like_sf"/>
</dbReference>
<dbReference type="Gene3D" id="3.40.30.10">
    <property type="entry name" value="Glutaredoxin"/>
    <property type="match status" value="1"/>
</dbReference>
<dbReference type="InterPro" id="IPR037944">
    <property type="entry name" value="PRX5-like"/>
</dbReference>
<comment type="catalytic activity">
    <reaction evidence="1">
        <text>[glutaredoxin]-dithiol + a hydroperoxide = [glutaredoxin]-disulfide + an alcohol + H2O</text>
        <dbReference type="Rhea" id="RHEA:62624"/>
        <dbReference type="Rhea" id="RHEA-COMP:10729"/>
        <dbReference type="Rhea" id="RHEA-COMP:10730"/>
        <dbReference type="ChEBI" id="CHEBI:15377"/>
        <dbReference type="ChEBI" id="CHEBI:29950"/>
        <dbReference type="ChEBI" id="CHEBI:30879"/>
        <dbReference type="ChEBI" id="CHEBI:35924"/>
        <dbReference type="ChEBI" id="CHEBI:50058"/>
        <dbReference type="EC" id="1.11.1.25"/>
    </reaction>
</comment>
<accession>A0A836BVJ1</accession>
<proteinExistence type="inferred from homology"/>
<dbReference type="GO" id="GO:0042744">
    <property type="term" value="P:hydrogen peroxide catabolic process"/>
    <property type="evidence" value="ECO:0007669"/>
    <property type="project" value="TreeGrafter"/>
</dbReference>
<evidence type="ECO:0000256" key="9">
    <source>
        <dbReference type="RuleBase" id="RU366011"/>
    </source>
</evidence>
<dbReference type="GO" id="GO:0005737">
    <property type="term" value="C:cytoplasm"/>
    <property type="evidence" value="ECO:0007669"/>
    <property type="project" value="TreeGrafter"/>
</dbReference>
<dbReference type="OrthoDB" id="1882547at2759"/>
<comment type="function">
    <text evidence="9">Thiol-specific peroxidase that catalyzes the reduction of hydrogen peroxide and organic hydroperoxides to water and alcohols, respectively. Plays a role in cell protection against oxidative stress by detoxifying peroxides.</text>
</comment>
<keyword evidence="6 9" id="KW-0560">Oxidoreductase</keyword>
<sequence>MPKAVTTAEFFGGRKVVLFGVPGAFTPTCSKDHLPGFVTAAAALKAKGVDEVACVAVNDAFVMGAWGESVGAGEGVRMLADGSAAFTKAAGLDQDLSEGGMGVRSQRYSMVVEDGVVKVLNVEPARGLTCSRADNILSLL</sequence>
<dbReference type="EC" id="1.11.1.25" evidence="3 9"/>
<evidence type="ECO:0000256" key="4">
    <source>
        <dbReference type="ARBA" id="ARBA00022559"/>
    </source>
</evidence>
<dbReference type="InterPro" id="IPR013766">
    <property type="entry name" value="Thioredoxin_domain"/>
</dbReference>
<evidence type="ECO:0000256" key="7">
    <source>
        <dbReference type="ARBA" id="ARBA00023284"/>
    </source>
</evidence>
<evidence type="ECO:0000259" key="10">
    <source>
        <dbReference type="PROSITE" id="PS51352"/>
    </source>
</evidence>
<comment type="similarity">
    <text evidence="2 9">Belongs to the peroxiredoxin family. Prx5 subfamily.</text>
</comment>
<dbReference type="CDD" id="cd03013">
    <property type="entry name" value="PRX5_like"/>
    <property type="match status" value="1"/>
</dbReference>
<dbReference type="Pfam" id="PF08534">
    <property type="entry name" value="Redoxin"/>
    <property type="match status" value="1"/>
</dbReference>
<name>A0A836BVJ1_9CHLO</name>
<dbReference type="InterPro" id="IPR013740">
    <property type="entry name" value="Redoxin"/>
</dbReference>
<comment type="caution">
    <text evidence="11">The sequence shown here is derived from an EMBL/GenBank/DDBJ whole genome shotgun (WGS) entry which is preliminary data.</text>
</comment>
<dbReference type="FunFam" id="3.40.30.10:FF:000020">
    <property type="entry name" value="Peroxiredoxin"/>
    <property type="match status" value="1"/>
</dbReference>
<protein>
    <recommendedName>
        <fullName evidence="3 9">Glutaredoxin-dependent peroxiredoxin</fullName>
        <ecNumber evidence="3 9">1.11.1.25</ecNumber>
    </recommendedName>
</protein>
<feature type="domain" description="Thioredoxin" evidence="10">
    <location>
        <begin position="1"/>
        <end position="140"/>
    </location>
</feature>
<dbReference type="SUPFAM" id="SSF52833">
    <property type="entry name" value="Thioredoxin-like"/>
    <property type="match status" value="1"/>
</dbReference>
<evidence type="ECO:0000313" key="11">
    <source>
        <dbReference type="EMBL" id="KAG2489103.1"/>
    </source>
</evidence>
<dbReference type="PANTHER" id="PTHR10430">
    <property type="entry name" value="PEROXIREDOXIN"/>
    <property type="match status" value="1"/>
</dbReference>
<gene>
    <name evidence="11" type="ORF">HYH03_012329</name>
</gene>
<keyword evidence="4 9" id="KW-0575">Peroxidase</keyword>
<keyword evidence="7 9" id="KW-0676">Redox-active center</keyword>
<dbReference type="GO" id="GO:0045454">
    <property type="term" value="P:cell redox homeostasis"/>
    <property type="evidence" value="ECO:0007669"/>
    <property type="project" value="TreeGrafter"/>
</dbReference>
<dbReference type="AlphaFoldDB" id="A0A836BVJ1"/>
<keyword evidence="12" id="KW-1185">Reference proteome</keyword>
<evidence type="ECO:0000256" key="1">
    <source>
        <dbReference type="ARBA" id="ARBA00001711"/>
    </source>
</evidence>
<dbReference type="EMBL" id="JAEHOE010000076">
    <property type="protein sequence ID" value="KAG2489103.1"/>
    <property type="molecule type" value="Genomic_DNA"/>
</dbReference>
<dbReference type="GO" id="GO:0008379">
    <property type="term" value="F:thioredoxin peroxidase activity"/>
    <property type="evidence" value="ECO:0007669"/>
    <property type="project" value="InterPro"/>
</dbReference>
<dbReference type="Proteomes" id="UP000612055">
    <property type="component" value="Unassembled WGS sequence"/>
</dbReference>
<evidence type="ECO:0000313" key="12">
    <source>
        <dbReference type="Proteomes" id="UP000612055"/>
    </source>
</evidence>
<evidence type="ECO:0000256" key="6">
    <source>
        <dbReference type="ARBA" id="ARBA00023002"/>
    </source>
</evidence>
<keyword evidence="5 9" id="KW-0049">Antioxidant</keyword>
<dbReference type="PROSITE" id="PS51352">
    <property type="entry name" value="THIOREDOXIN_2"/>
    <property type="match status" value="1"/>
</dbReference>
<evidence type="ECO:0000256" key="2">
    <source>
        <dbReference type="ARBA" id="ARBA00010505"/>
    </source>
</evidence>
<evidence type="ECO:0000256" key="3">
    <source>
        <dbReference type="ARBA" id="ARBA00013016"/>
    </source>
</evidence>
<evidence type="ECO:0000256" key="5">
    <source>
        <dbReference type="ARBA" id="ARBA00022862"/>
    </source>
</evidence>
<feature type="active site" description="Cysteine sulfenic acid (-SOH) intermediate" evidence="8">
    <location>
        <position position="29"/>
    </location>
</feature>
<organism evidence="11 12">
    <name type="scientific">Edaphochlamys debaryana</name>
    <dbReference type="NCBI Taxonomy" id="47281"/>
    <lineage>
        <taxon>Eukaryota</taxon>
        <taxon>Viridiplantae</taxon>
        <taxon>Chlorophyta</taxon>
        <taxon>core chlorophytes</taxon>
        <taxon>Chlorophyceae</taxon>
        <taxon>CS clade</taxon>
        <taxon>Chlamydomonadales</taxon>
        <taxon>Chlamydomonadales incertae sedis</taxon>
        <taxon>Edaphochlamys</taxon>
    </lineage>
</organism>
<evidence type="ECO:0000256" key="8">
    <source>
        <dbReference type="PIRSR" id="PIRSR637944-1"/>
    </source>
</evidence>